<organism evidence="2 3">
    <name type="scientific">Grifola frondosa</name>
    <name type="common">Maitake</name>
    <name type="synonym">Polyporus frondosus</name>
    <dbReference type="NCBI Taxonomy" id="5627"/>
    <lineage>
        <taxon>Eukaryota</taxon>
        <taxon>Fungi</taxon>
        <taxon>Dikarya</taxon>
        <taxon>Basidiomycota</taxon>
        <taxon>Agaricomycotina</taxon>
        <taxon>Agaricomycetes</taxon>
        <taxon>Polyporales</taxon>
        <taxon>Grifolaceae</taxon>
        <taxon>Grifola</taxon>
    </lineage>
</organism>
<dbReference type="AlphaFoldDB" id="A0A1C7MB68"/>
<dbReference type="Proteomes" id="UP000092993">
    <property type="component" value="Unassembled WGS sequence"/>
</dbReference>
<comment type="caution">
    <text evidence="2">The sequence shown here is derived from an EMBL/GenBank/DDBJ whole genome shotgun (WGS) entry which is preliminary data.</text>
</comment>
<name>A0A1C7MB68_GRIFR</name>
<dbReference type="EMBL" id="LUGG01000006">
    <property type="protein sequence ID" value="OBZ73659.1"/>
    <property type="molecule type" value="Genomic_DNA"/>
</dbReference>
<keyword evidence="3" id="KW-1185">Reference proteome</keyword>
<proteinExistence type="predicted"/>
<evidence type="ECO:0000256" key="1">
    <source>
        <dbReference type="SAM" id="MobiDB-lite"/>
    </source>
</evidence>
<evidence type="ECO:0000313" key="3">
    <source>
        <dbReference type="Proteomes" id="UP000092993"/>
    </source>
</evidence>
<feature type="compositionally biased region" description="Low complexity" evidence="1">
    <location>
        <begin position="253"/>
        <end position="271"/>
    </location>
</feature>
<dbReference type="OrthoDB" id="2758698at2759"/>
<feature type="region of interest" description="Disordered" evidence="1">
    <location>
        <begin position="350"/>
        <end position="384"/>
    </location>
</feature>
<evidence type="ECO:0000313" key="2">
    <source>
        <dbReference type="EMBL" id="OBZ73659.1"/>
    </source>
</evidence>
<accession>A0A1C7MB68</accession>
<reference evidence="2 3" key="1">
    <citation type="submission" date="2016-03" db="EMBL/GenBank/DDBJ databases">
        <title>Whole genome sequencing of Grifola frondosa 9006-11.</title>
        <authorList>
            <person name="Min B."/>
            <person name="Park H."/>
            <person name="Kim J.-G."/>
            <person name="Cho H."/>
            <person name="Oh Y.-L."/>
            <person name="Kong W.-S."/>
            <person name="Choi I.-G."/>
        </authorList>
    </citation>
    <scope>NUCLEOTIDE SEQUENCE [LARGE SCALE GENOMIC DNA]</scope>
    <source>
        <strain evidence="2 3">9006-11</strain>
    </source>
</reference>
<evidence type="ECO:0008006" key="4">
    <source>
        <dbReference type="Google" id="ProtNLM"/>
    </source>
</evidence>
<feature type="region of interest" description="Disordered" evidence="1">
    <location>
        <begin position="246"/>
        <end position="279"/>
    </location>
</feature>
<gene>
    <name evidence="2" type="ORF">A0H81_06278</name>
</gene>
<sequence>MHGKWALLEPDSTTLSSLLPLDSLKRPPKPPTYDGLFDNLSDGQLDDSEEKNSISELELSTAFISRVNEAKKVFAWHVLLPVDTKGDLNDSSNNKVDVGAYWWSSAPKDDRPHWELQRLWIEFKKDAIYSIAYSLMRRHDRTGTWQFMSAHILNDMYRPPSIQDELESFLHVLLYYAIRYTHCANGEYKCGGFKRRIMKNGVATLFGDEDTLITFGDPTQEHPLNSLIRTLLQWFGAYYRVVKHDKPPPQPTPYSSSSSSSGSSRASTPPTGTLEYDRQVSETRMRNLRNFALTTGGSEPKGGNEPVGGIHQEETIAADRRDAAFLNTHSAMCDLLEAHLQITARCGNELSRGTKRGSDVLEDDAGSSNKCRKKSPLAGPYLQS</sequence>
<protein>
    <recommendedName>
        <fullName evidence="4">Fungal-type protein kinase domain-containing protein</fullName>
    </recommendedName>
</protein>